<dbReference type="AlphaFoldDB" id="A0ABD0YN72"/>
<dbReference type="EMBL" id="JBFDAA010000010">
    <property type="protein sequence ID" value="KAL1124692.1"/>
    <property type="molecule type" value="Genomic_DNA"/>
</dbReference>
<feature type="compositionally biased region" description="Basic and acidic residues" evidence="6">
    <location>
        <begin position="13"/>
        <end position="22"/>
    </location>
</feature>
<evidence type="ECO:0000256" key="5">
    <source>
        <dbReference type="ARBA" id="ARBA00023273"/>
    </source>
</evidence>
<evidence type="ECO:0000256" key="6">
    <source>
        <dbReference type="SAM" id="MobiDB-lite"/>
    </source>
</evidence>
<sequence>MASKRRNMFYKNKTQETTEKGRSNIWPGAFAFSTGLRSDTIYMGNGVKFRKGGISPPLFDWCVQCQYPVGPDVMEAVEPTVEMEEEWRRQEEEKRKVKPPDDRGEGEGGEGAPRGEAEEEEVEDEDD</sequence>
<keyword evidence="4" id="KW-0206">Cytoskeleton</keyword>
<keyword evidence="5" id="KW-0966">Cell projection</keyword>
<comment type="subcellular location">
    <subcellularLocation>
        <location evidence="1">Cytoplasm</location>
        <location evidence="1">Cytoskeleton</location>
        <location evidence="1">Cilium axoneme</location>
    </subcellularLocation>
</comment>
<evidence type="ECO:0000313" key="8">
    <source>
        <dbReference type="Proteomes" id="UP001558652"/>
    </source>
</evidence>
<proteinExistence type="predicted"/>
<evidence type="ECO:0000313" key="7">
    <source>
        <dbReference type="EMBL" id="KAL1124692.1"/>
    </source>
</evidence>
<dbReference type="PANTHER" id="PTHR13159">
    <property type="entry name" value="RADIAL SPOKEHEAD-RELATED"/>
    <property type="match status" value="1"/>
</dbReference>
<keyword evidence="2" id="KW-0963">Cytoplasm</keyword>
<evidence type="ECO:0000256" key="3">
    <source>
        <dbReference type="ARBA" id="ARBA00023069"/>
    </source>
</evidence>
<gene>
    <name evidence="7" type="ORF">AAG570_001316</name>
</gene>
<evidence type="ECO:0000256" key="4">
    <source>
        <dbReference type="ARBA" id="ARBA00023212"/>
    </source>
</evidence>
<organism evidence="7 8">
    <name type="scientific">Ranatra chinensis</name>
    <dbReference type="NCBI Taxonomy" id="642074"/>
    <lineage>
        <taxon>Eukaryota</taxon>
        <taxon>Metazoa</taxon>
        <taxon>Ecdysozoa</taxon>
        <taxon>Arthropoda</taxon>
        <taxon>Hexapoda</taxon>
        <taxon>Insecta</taxon>
        <taxon>Pterygota</taxon>
        <taxon>Neoptera</taxon>
        <taxon>Paraneoptera</taxon>
        <taxon>Hemiptera</taxon>
        <taxon>Heteroptera</taxon>
        <taxon>Panheteroptera</taxon>
        <taxon>Nepomorpha</taxon>
        <taxon>Nepidae</taxon>
        <taxon>Ranatrinae</taxon>
        <taxon>Ranatra</taxon>
    </lineage>
</organism>
<dbReference type="InterPro" id="IPR006802">
    <property type="entry name" value="Radial_spoke"/>
</dbReference>
<reference evidence="7 8" key="1">
    <citation type="submission" date="2024-07" db="EMBL/GenBank/DDBJ databases">
        <title>Chromosome-level genome assembly of the water stick insect Ranatra chinensis (Heteroptera: Nepidae).</title>
        <authorList>
            <person name="Liu X."/>
        </authorList>
    </citation>
    <scope>NUCLEOTIDE SEQUENCE [LARGE SCALE GENOMIC DNA]</scope>
    <source>
        <strain evidence="7">Cailab_2021Rc</strain>
        <tissue evidence="7">Muscle</tissue>
    </source>
</reference>
<feature type="region of interest" description="Disordered" evidence="6">
    <location>
        <begin position="1"/>
        <end position="22"/>
    </location>
</feature>
<feature type="region of interest" description="Disordered" evidence="6">
    <location>
        <begin position="80"/>
        <end position="127"/>
    </location>
</feature>
<keyword evidence="3" id="KW-0969">Cilium</keyword>
<protein>
    <submittedName>
        <fullName evidence="7">Uncharacterized protein</fullName>
    </submittedName>
</protein>
<feature type="compositionally biased region" description="Acidic residues" evidence="6">
    <location>
        <begin position="117"/>
        <end position="127"/>
    </location>
</feature>
<comment type="caution">
    <text evidence="7">The sequence shown here is derived from an EMBL/GenBank/DDBJ whole genome shotgun (WGS) entry which is preliminary data.</text>
</comment>
<dbReference type="Proteomes" id="UP001558652">
    <property type="component" value="Unassembled WGS sequence"/>
</dbReference>
<evidence type="ECO:0000256" key="2">
    <source>
        <dbReference type="ARBA" id="ARBA00022490"/>
    </source>
</evidence>
<keyword evidence="8" id="KW-1185">Reference proteome</keyword>
<accession>A0ABD0YN72</accession>
<dbReference type="PANTHER" id="PTHR13159:SF0">
    <property type="entry name" value="RADIAL SPOKE HEAD 6 HOMOLOG A"/>
    <property type="match status" value="1"/>
</dbReference>
<dbReference type="GO" id="GO:0005930">
    <property type="term" value="C:axoneme"/>
    <property type="evidence" value="ECO:0007669"/>
    <property type="project" value="UniProtKB-SubCell"/>
</dbReference>
<dbReference type="Pfam" id="PF04712">
    <property type="entry name" value="Radial_spoke"/>
    <property type="match status" value="1"/>
</dbReference>
<evidence type="ECO:0000256" key="1">
    <source>
        <dbReference type="ARBA" id="ARBA00004430"/>
    </source>
</evidence>
<name>A0ABD0YN72_9HEMI</name>
<feature type="compositionally biased region" description="Basic and acidic residues" evidence="6">
    <location>
        <begin position="86"/>
        <end position="106"/>
    </location>
</feature>